<comment type="caution">
    <text evidence="2">The sequence shown here is derived from an EMBL/GenBank/DDBJ whole genome shotgun (WGS) entry which is preliminary data.</text>
</comment>
<dbReference type="Pfam" id="PF11581">
    <property type="entry name" value="Argos"/>
    <property type="match status" value="1"/>
</dbReference>
<evidence type="ECO:0000256" key="1">
    <source>
        <dbReference type="SAM" id="SignalP"/>
    </source>
</evidence>
<dbReference type="InterPro" id="IPR021633">
    <property type="entry name" value="Argos"/>
</dbReference>
<reference evidence="2 3" key="1">
    <citation type="journal article" date="2024" name="BMC Genomics">
        <title>De novo assembly and annotation of Popillia japonica's genome with initial clues to its potential as an invasive pest.</title>
        <authorList>
            <person name="Cucini C."/>
            <person name="Boschi S."/>
            <person name="Funari R."/>
            <person name="Cardaioli E."/>
            <person name="Iannotti N."/>
            <person name="Marturano G."/>
            <person name="Paoli F."/>
            <person name="Bruttini M."/>
            <person name="Carapelli A."/>
            <person name="Frati F."/>
            <person name="Nardi F."/>
        </authorList>
    </citation>
    <scope>NUCLEOTIDE SEQUENCE [LARGE SCALE GENOMIC DNA]</scope>
    <source>
        <strain evidence="2">DMR45628</strain>
    </source>
</reference>
<dbReference type="EMBL" id="JASPKY010000191">
    <property type="protein sequence ID" value="KAK9722112.1"/>
    <property type="molecule type" value="Genomic_DNA"/>
</dbReference>
<dbReference type="Proteomes" id="UP001458880">
    <property type="component" value="Unassembled WGS sequence"/>
</dbReference>
<evidence type="ECO:0000313" key="3">
    <source>
        <dbReference type="Proteomes" id="UP001458880"/>
    </source>
</evidence>
<organism evidence="2 3">
    <name type="scientific">Popillia japonica</name>
    <name type="common">Japanese beetle</name>
    <dbReference type="NCBI Taxonomy" id="7064"/>
    <lineage>
        <taxon>Eukaryota</taxon>
        <taxon>Metazoa</taxon>
        <taxon>Ecdysozoa</taxon>
        <taxon>Arthropoda</taxon>
        <taxon>Hexapoda</taxon>
        <taxon>Insecta</taxon>
        <taxon>Pterygota</taxon>
        <taxon>Neoptera</taxon>
        <taxon>Endopterygota</taxon>
        <taxon>Coleoptera</taxon>
        <taxon>Polyphaga</taxon>
        <taxon>Scarabaeiformia</taxon>
        <taxon>Scarabaeidae</taxon>
        <taxon>Rutelinae</taxon>
        <taxon>Popillia</taxon>
    </lineage>
</organism>
<dbReference type="Gene3D" id="2.20.20.150">
    <property type="match status" value="1"/>
</dbReference>
<evidence type="ECO:0000313" key="2">
    <source>
        <dbReference type="EMBL" id="KAK9722112.1"/>
    </source>
</evidence>
<sequence length="245" mass="28521">MLSQIVLVLVLIVASVTASRLPFDVYQHRSYHHRKKISEATRLRILYQIGNTEEDLPVCNPRVVCSKVDLYESPWLERQCRCPNKKNCPGSLASDDGFTIADKTRQYKMCESVKKLPKCRYFRDITWTLILTPNNATEQIVHCHCPKNSVTYLINRHAFRCLDGKTSYEYSFACSPQSRMKCQRKEPCRLFTVRKRPELLEEVNTNTLCQCSHSHRCPHHHTDYGVIPGKIYTEESIRTYSGYCH</sequence>
<keyword evidence="1" id="KW-0732">Signal</keyword>
<name>A0AAW1KMW2_POPJA</name>
<dbReference type="AlphaFoldDB" id="A0AAW1KMW2"/>
<protein>
    <submittedName>
        <fullName evidence="2">Antagonist of EGFR signaling, Argos</fullName>
    </submittedName>
</protein>
<feature type="signal peptide" evidence="1">
    <location>
        <begin position="1"/>
        <end position="18"/>
    </location>
</feature>
<feature type="chain" id="PRO_5044002154" evidence="1">
    <location>
        <begin position="19"/>
        <end position="245"/>
    </location>
</feature>
<proteinExistence type="predicted"/>
<dbReference type="Gene3D" id="2.20.20.160">
    <property type="match status" value="2"/>
</dbReference>
<gene>
    <name evidence="2" type="ORF">QE152_g19799</name>
</gene>
<accession>A0AAW1KMW2</accession>
<keyword evidence="3" id="KW-1185">Reference proteome</keyword>